<dbReference type="Gene3D" id="3.80.10.10">
    <property type="entry name" value="Ribonuclease Inhibitor"/>
    <property type="match status" value="1"/>
</dbReference>
<evidence type="ECO:0000313" key="2">
    <source>
        <dbReference type="Proteomes" id="UP000699042"/>
    </source>
</evidence>
<evidence type="ECO:0000313" key="1">
    <source>
        <dbReference type="EMBL" id="KAG7047088.1"/>
    </source>
</evidence>
<dbReference type="EMBL" id="JAESDN010000008">
    <property type="protein sequence ID" value="KAG7047088.1"/>
    <property type="molecule type" value="Genomic_DNA"/>
</dbReference>
<dbReference type="InterPro" id="IPR032675">
    <property type="entry name" value="LRR_dom_sf"/>
</dbReference>
<name>A0A9P7QZY6_9PEZI</name>
<reference evidence="1" key="1">
    <citation type="submission" date="2021-05" db="EMBL/GenBank/DDBJ databases">
        <title>Comparative genomics of three Colletotrichum scovillei strains and genetic complementation revealed genes involved fungal growth and virulence on chili pepper.</title>
        <authorList>
            <person name="Hsieh D.-K."/>
            <person name="Chuang S.-C."/>
            <person name="Chen C.-Y."/>
            <person name="Chao Y.-T."/>
            <person name="Lu M.-Y.J."/>
            <person name="Lee M.-H."/>
            <person name="Shih M.-C."/>
        </authorList>
    </citation>
    <scope>NUCLEOTIDE SEQUENCE</scope>
    <source>
        <strain evidence="1">Coll-153</strain>
    </source>
</reference>
<dbReference type="Proteomes" id="UP000699042">
    <property type="component" value="Unassembled WGS sequence"/>
</dbReference>
<comment type="caution">
    <text evidence="1">The sequence shown here is derived from an EMBL/GenBank/DDBJ whole genome shotgun (WGS) entry which is preliminary data.</text>
</comment>
<dbReference type="OrthoDB" id="2520703at2759"/>
<dbReference type="AlphaFoldDB" id="A0A9P7QZY6"/>
<proteinExistence type="predicted"/>
<protein>
    <submittedName>
        <fullName evidence="1">F-box domain-containing protein</fullName>
    </submittedName>
</protein>
<organism evidence="1 2">
    <name type="scientific">Colletotrichum scovillei</name>
    <dbReference type="NCBI Taxonomy" id="1209932"/>
    <lineage>
        <taxon>Eukaryota</taxon>
        <taxon>Fungi</taxon>
        <taxon>Dikarya</taxon>
        <taxon>Ascomycota</taxon>
        <taxon>Pezizomycotina</taxon>
        <taxon>Sordariomycetes</taxon>
        <taxon>Hypocreomycetidae</taxon>
        <taxon>Glomerellales</taxon>
        <taxon>Glomerellaceae</taxon>
        <taxon>Colletotrichum</taxon>
        <taxon>Colletotrichum acutatum species complex</taxon>
    </lineage>
</organism>
<dbReference type="SUPFAM" id="SSF52047">
    <property type="entry name" value="RNI-like"/>
    <property type="match status" value="1"/>
</dbReference>
<gene>
    <name evidence="1" type="ORF">JMJ77_015304</name>
</gene>
<keyword evidence="2" id="KW-1185">Reference proteome</keyword>
<sequence>MPGANLSTTSLGFIDLPVEIQTHVLEAFASSHPASICAVLPTCKHLYKIALPLSVRTYESAAGPKNTSQYAQKRSRNLDFLRYITITKPELAQYVRRINIKHVSTSLIYRTAPSSKKPLGPESDEIGVYTNMIDASGLSDHVEDWEAVRHEWLRGLADGLVEQQIGLMFLACPKIQVLELGTPLAPRLLPRLIKAAALYGGSMKAPLLHHLREYCGEPEMPKSLFHFFNIGKEFLQLPQLRTFTCASLSSSGPNGHLFDENANPPRSSNVQNLTLLDANITQEGLSTVIRACRELKSFRWTPGDSSFLDMQIKLQDLAQALSPHRDTLEYLHIDYQDQWRNQEWYVELEGFFIGTFLREMVSLKTLHIGMEAFTGFTDLWTIPSLYNNFTQEEKVLELKRVPRLVNHMPPNLESLELYGCTMEILPHIRELVDLHQTGQRCASLRKVQLRFNADLVDPSKVSKICDANSSLLDLEFMYDQTLVEEG</sequence>
<accession>A0A9P7QZY6</accession>